<gene>
    <name evidence="17" type="ORF">DKX38_023173</name>
</gene>
<dbReference type="GO" id="GO:0004674">
    <property type="term" value="F:protein serine/threonine kinase activity"/>
    <property type="evidence" value="ECO:0007669"/>
    <property type="project" value="UniProtKB-KW"/>
</dbReference>
<dbReference type="Gene3D" id="1.10.510.10">
    <property type="entry name" value="Transferase(Phosphotransferase) domain 1"/>
    <property type="match status" value="1"/>
</dbReference>
<dbReference type="InterPro" id="IPR008271">
    <property type="entry name" value="Ser/Thr_kinase_AS"/>
</dbReference>
<keyword evidence="3" id="KW-0723">Serine/threonine-protein kinase</keyword>
<evidence type="ECO:0000256" key="14">
    <source>
        <dbReference type="ARBA" id="ARBA00048679"/>
    </source>
</evidence>
<keyword evidence="7" id="KW-0677">Repeat</keyword>
<keyword evidence="6" id="KW-0479">Metal-binding</keyword>
<comment type="catalytic activity">
    <reaction evidence="14">
        <text>L-seryl-[protein] + ATP = O-phospho-L-seryl-[protein] + ADP + H(+)</text>
        <dbReference type="Rhea" id="RHEA:17989"/>
        <dbReference type="Rhea" id="RHEA-COMP:9863"/>
        <dbReference type="Rhea" id="RHEA-COMP:11604"/>
        <dbReference type="ChEBI" id="CHEBI:15378"/>
        <dbReference type="ChEBI" id="CHEBI:29999"/>
        <dbReference type="ChEBI" id="CHEBI:30616"/>
        <dbReference type="ChEBI" id="CHEBI:83421"/>
        <dbReference type="ChEBI" id="CHEBI:456216"/>
        <dbReference type="EC" id="2.7.11.1"/>
    </reaction>
</comment>
<evidence type="ECO:0000256" key="15">
    <source>
        <dbReference type="PROSITE-ProRule" id="PRU10141"/>
    </source>
</evidence>
<organism evidence="17 18">
    <name type="scientific">Salix brachista</name>
    <dbReference type="NCBI Taxonomy" id="2182728"/>
    <lineage>
        <taxon>Eukaryota</taxon>
        <taxon>Viridiplantae</taxon>
        <taxon>Streptophyta</taxon>
        <taxon>Embryophyta</taxon>
        <taxon>Tracheophyta</taxon>
        <taxon>Spermatophyta</taxon>
        <taxon>Magnoliopsida</taxon>
        <taxon>eudicotyledons</taxon>
        <taxon>Gunneridae</taxon>
        <taxon>Pentapetalae</taxon>
        <taxon>rosids</taxon>
        <taxon>fabids</taxon>
        <taxon>Malpighiales</taxon>
        <taxon>Salicaceae</taxon>
        <taxon>Saliceae</taxon>
        <taxon>Salix</taxon>
    </lineage>
</organism>
<evidence type="ECO:0000256" key="8">
    <source>
        <dbReference type="ARBA" id="ARBA00022741"/>
    </source>
</evidence>
<dbReference type="EC" id="2.7.11.1" evidence="2"/>
<dbReference type="SMART" id="SM00220">
    <property type="entry name" value="S_TKc"/>
    <property type="match status" value="1"/>
</dbReference>
<evidence type="ECO:0000256" key="2">
    <source>
        <dbReference type="ARBA" id="ARBA00012513"/>
    </source>
</evidence>
<evidence type="ECO:0000256" key="6">
    <source>
        <dbReference type="ARBA" id="ARBA00022723"/>
    </source>
</evidence>
<comment type="catalytic activity">
    <reaction evidence="13">
        <text>L-threonyl-[protein] + ATP = O-phospho-L-threonyl-[protein] + ADP + H(+)</text>
        <dbReference type="Rhea" id="RHEA:46608"/>
        <dbReference type="Rhea" id="RHEA-COMP:11060"/>
        <dbReference type="Rhea" id="RHEA-COMP:11605"/>
        <dbReference type="ChEBI" id="CHEBI:15378"/>
        <dbReference type="ChEBI" id="CHEBI:30013"/>
        <dbReference type="ChEBI" id="CHEBI:30616"/>
        <dbReference type="ChEBI" id="CHEBI:61977"/>
        <dbReference type="ChEBI" id="CHEBI:456216"/>
        <dbReference type="EC" id="2.7.11.1"/>
    </reaction>
</comment>
<evidence type="ECO:0000256" key="12">
    <source>
        <dbReference type="ARBA" id="ARBA00024334"/>
    </source>
</evidence>
<dbReference type="GO" id="GO:0046872">
    <property type="term" value="F:metal ion binding"/>
    <property type="evidence" value="ECO:0007669"/>
    <property type="project" value="UniProtKB-KW"/>
</dbReference>
<dbReference type="CDD" id="cd05117">
    <property type="entry name" value="STKc_CAMK"/>
    <property type="match status" value="1"/>
</dbReference>
<comment type="similarity">
    <text evidence="12">Belongs to the protein kinase superfamily. Ser/Thr protein kinase family. CDPK subfamily.</text>
</comment>
<dbReference type="InterPro" id="IPR011009">
    <property type="entry name" value="Kinase-like_dom_sf"/>
</dbReference>
<evidence type="ECO:0000256" key="5">
    <source>
        <dbReference type="ARBA" id="ARBA00022679"/>
    </source>
</evidence>
<sequence length="531" mass="58503">MKIELGMAVAKSNSSRESLKQPCNCYRVSSLTETILDTHQISNLKDRYVLGEQLGWGQFGVIRVCTDKLSREVLACKSISKDRLVTSDDARSVKLEIEIMTRLSGHANVVDLKAVYEDEDYVHLIMELCAGGELFHQLEKHGRFSEAEARDLFRHLMQVVLYCHENGVVHRDLKPENILLATKSSSSPIKLADFGLATYVKPGQSLHGTVGSPFYIAPEVLAGGYNQAADVWSAGVILYILLSGMPPFWGTTKSRIFDAVRAADLRFPSDPWDHIAESAKELVRGMLCTDPSQRFTAQQVLDNSWMKYDGPYLEESSQLEKQSREVWDLGSNSFSMLMARDKDVSFGTGSPIIHDVQSPTFTCRSSFSSFLGEPTPSFVSGGFSFRSSDDSNAMEFISPVSSMLSFAFSSHGPVIEQGSSALEFSSNISRIDSVCGGHQLSEGSLAKMLLLPESSLCCGHEAREIENKPVEVKRAGAAIGSKMLGIHSKRNRTIGLGEREQLDIMVTESIIRWASCTRLPTAPSLRSSLVC</sequence>
<evidence type="ECO:0000256" key="3">
    <source>
        <dbReference type="ARBA" id="ARBA00022527"/>
    </source>
</evidence>
<dbReference type="Gene3D" id="3.30.200.20">
    <property type="entry name" value="Phosphorylase Kinase, domain 1"/>
    <property type="match status" value="1"/>
</dbReference>
<dbReference type="PANTHER" id="PTHR24349">
    <property type="entry name" value="SERINE/THREONINE-PROTEIN KINASE"/>
    <property type="match status" value="1"/>
</dbReference>
<reference evidence="18" key="1">
    <citation type="journal article" date="2019" name="Gigascience">
        <title>De novo genome assembly of the endangered Acer yangbiense, a plant species with extremely small populations endemic to Yunnan Province, China.</title>
        <authorList>
            <person name="Yang J."/>
            <person name="Wariss H.M."/>
            <person name="Tao L."/>
            <person name="Zhang R."/>
            <person name="Yun Q."/>
            <person name="Hollingsworth P."/>
            <person name="Dao Z."/>
            <person name="Luo G."/>
            <person name="Guo H."/>
            <person name="Ma Y."/>
            <person name="Sun W."/>
        </authorList>
    </citation>
    <scope>NUCLEOTIDE SEQUENCE [LARGE SCALE GENOMIC DNA]</scope>
    <source>
        <strain evidence="18">cv. br00</strain>
    </source>
</reference>
<dbReference type="PROSITE" id="PS00107">
    <property type="entry name" value="PROTEIN_KINASE_ATP"/>
    <property type="match status" value="1"/>
</dbReference>
<evidence type="ECO:0000256" key="7">
    <source>
        <dbReference type="ARBA" id="ARBA00022737"/>
    </source>
</evidence>
<dbReference type="InterPro" id="IPR050205">
    <property type="entry name" value="CDPK_Ser/Thr_kinases"/>
</dbReference>
<evidence type="ECO:0000256" key="4">
    <source>
        <dbReference type="ARBA" id="ARBA00022553"/>
    </source>
</evidence>
<protein>
    <recommendedName>
        <fullName evidence="2">non-specific serine/threonine protein kinase</fullName>
        <ecNumber evidence="2">2.7.11.1</ecNumber>
    </recommendedName>
</protein>
<dbReference type="EMBL" id="VDCV01000015">
    <property type="protein sequence ID" value="KAB5525424.1"/>
    <property type="molecule type" value="Genomic_DNA"/>
</dbReference>
<accession>A0A5N5K4H3</accession>
<name>A0A5N5K4H3_9ROSI</name>
<dbReference type="FunFam" id="1.10.510.10:FF:000668">
    <property type="entry name" value="Phosphoenolpyruvate carboxylase kinase"/>
    <property type="match status" value="1"/>
</dbReference>
<keyword evidence="10" id="KW-0106">Calcium</keyword>
<dbReference type="InterPro" id="IPR000719">
    <property type="entry name" value="Prot_kinase_dom"/>
</dbReference>
<keyword evidence="11 15" id="KW-0067">ATP-binding</keyword>
<dbReference type="Proteomes" id="UP000326939">
    <property type="component" value="Chromosome 15"/>
</dbReference>
<evidence type="ECO:0000256" key="1">
    <source>
        <dbReference type="ARBA" id="ARBA00005354"/>
    </source>
</evidence>
<feature type="binding site" evidence="15">
    <location>
        <position position="77"/>
    </location>
    <ligand>
        <name>ATP</name>
        <dbReference type="ChEBI" id="CHEBI:30616"/>
    </ligand>
</feature>
<evidence type="ECO:0000313" key="17">
    <source>
        <dbReference type="EMBL" id="KAB5525424.1"/>
    </source>
</evidence>
<evidence type="ECO:0000313" key="18">
    <source>
        <dbReference type="Proteomes" id="UP000326939"/>
    </source>
</evidence>
<evidence type="ECO:0000256" key="11">
    <source>
        <dbReference type="ARBA" id="ARBA00022840"/>
    </source>
</evidence>
<dbReference type="FunFam" id="3.30.200.20:FF:000004">
    <property type="entry name" value="Calcium-dependent protein kinase 1"/>
    <property type="match status" value="1"/>
</dbReference>
<dbReference type="InterPro" id="IPR017441">
    <property type="entry name" value="Protein_kinase_ATP_BS"/>
</dbReference>
<evidence type="ECO:0000256" key="9">
    <source>
        <dbReference type="ARBA" id="ARBA00022777"/>
    </source>
</evidence>
<dbReference type="PROSITE" id="PS50011">
    <property type="entry name" value="PROTEIN_KINASE_DOM"/>
    <property type="match status" value="1"/>
</dbReference>
<proteinExistence type="inferred from homology"/>
<keyword evidence="8 15" id="KW-0547">Nucleotide-binding</keyword>
<evidence type="ECO:0000256" key="10">
    <source>
        <dbReference type="ARBA" id="ARBA00022837"/>
    </source>
</evidence>
<keyword evidence="4" id="KW-0597">Phosphoprotein</keyword>
<dbReference type="PROSITE" id="PS00108">
    <property type="entry name" value="PROTEIN_KINASE_ST"/>
    <property type="match status" value="1"/>
</dbReference>
<comment type="caution">
    <text evidence="17">The sequence shown here is derived from an EMBL/GenBank/DDBJ whole genome shotgun (WGS) entry which is preliminary data.</text>
</comment>
<evidence type="ECO:0000259" key="16">
    <source>
        <dbReference type="PROSITE" id="PS50011"/>
    </source>
</evidence>
<comment type="similarity">
    <text evidence="1">Belongs to the protein kinase superfamily. CAMK Ser/Thr protein kinase family. CaMK subfamily.</text>
</comment>
<keyword evidence="5" id="KW-0808">Transferase</keyword>
<keyword evidence="18" id="KW-1185">Reference proteome</keyword>
<keyword evidence="9" id="KW-0418">Kinase</keyword>
<evidence type="ECO:0000256" key="13">
    <source>
        <dbReference type="ARBA" id="ARBA00047899"/>
    </source>
</evidence>
<feature type="domain" description="Protein kinase" evidence="16">
    <location>
        <begin position="48"/>
        <end position="306"/>
    </location>
</feature>
<dbReference type="AlphaFoldDB" id="A0A5N5K4H3"/>
<dbReference type="SUPFAM" id="SSF56112">
    <property type="entry name" value="Protein kinase-like (PK-like)"/>
    <property type="match status" value="1"/>
</dbReference>
<dbReference type="GO" id="GO:0005524">
    <property type="term" value="F:ATP binding"/>
    <property type="evidence" value="ECO:0007669"/>
    <property type="project" value="UniProtKB-UniRule"/>
</dbReference>
<dbReference type="Pfam" id="PF00069">
    <property type="entry name" value="Pkinase"/>
    <property type="match status" value="1"/>
</dbReference>